<dbReference type="EMBL" id="CM010629">
    <property type="protein sequence ID" value="RID75408.1"/>
    <property type="molecule type" value="Genomic_DNA"/>
</dbReference>
<dbReference type="PANTHER" id="PTHR31286:SF178">
    <property type="entry name" value="DUF4283 DOMAIN-CONTAINING PROTEIN"/>
    <property type="match status" value="1"/>
</dbReference>
<feature type="region of interest" description="Disordered" evidence="1">
    <location>
        <begin position="361"/>
        <end position="475"/>
    </location>
</feature>
<dbReference type="Proteomes" id="UP000264353">
    <property type="component" value="Chromosome A2"/>
</dbReference>
<evidence type="ECO:0000313" key="5">
    <source>
        <dbReference type="Proteomes" id="UP000264353"/>
    </source>
</evidence>
<sequence length="475" mass="54220">MSSDLHSALKAMSIEDDEPIILPDEPRFKVFEENSLSLLGRLLNPDCQAMSRMIEDMPRHWRIVGRVRGIALSRDKFQFIFKREEDLQTVLNDRPCSFNHWTMLLERWTETPPDDFLTKFEVWVRIRNIPYNFYTMDTMFALAKAAGAVIEVAYDPKVSQKADFFRALVLFDIAKPARDEKTLTIPGGKDIIISYEYEKIRKKCFHCFRLTHEKAQCPLLRKNGFPQKQHLGFRRAQYRSGEINSEKDMAGPSREQVPEKVQGILEGPPGFPHLFPDLSPEEQKSAMMYISHADPTERLARIERVHQHIGEQKKNDANGRPRFTVDLLKGKGLVYNYDKDSEKLKSISTHAGVHERLAMTVHSCPERNSPKSDESSSVSLRTENSTGFCLGTSGKPLTSGVLSTQRKSRNRPPAWKRRQRQNSQRSDSQAPEKEEECIDGGGKRKAVEPAVSESKKQNNNQTLPVASVLKPLPSQ</sequence>
<gene>
    <name evidence="4" type="ORF">BRARA_B02454</name>
</gene>
<accession>A0A398AEU1</accession>
<feature type="compositionally biased region" description="Polar residues" evidence="1">
    <location>
        <begin position="375"/>
        <end position="387"/>
    </location>
</feature>
<feature type="compositionally biased region" description="Basic residues" evidence="1">
    <location>
        <begin position="406"/>
        <end position="420"/>
    </location>
</feature>
<dbReference type="InterPro" id="IPR040256">
    <property type="entry name" value="At4g02000-like"/>
</dbReference>
<dbReference type="AlphaFoldDB" id="A0A398AEU1"/>
<dbReference type="InterPro" id="IPR025836">
    <property type="entry name" value="Zn_knuckle_CX2CX4HX4C"/>
</dbReference>
<dbReference type="PANTHER" id="PTHR31286">
    <property type="entry name" value="GLYCINE-RICH CELL WALL STRUCTURAL PROTEIN 1.8-LIKE"/>
    <property type="match status" value="1"/>
</dbReference>
<organism evidence="4 5">
    <name type="scientific">Brassica campestris</name>
    <name type="common">Field mustard</name>
    <dbReference type="NCBI Taxonomy" id="3711"/>
    <lineage>
        <taxon>Eukaryota</taxon>
        <taxon>Viridiplantae</taxon>
        <taxon>Streptophyta</taxon>
        <taxon>Embryophyta</taxon>
        <taxon>Tracheophyta</taxon>
        <taxon>Spermatophyta</taxon>
        <taxon>Magnoliopsida</taxon>
        <taxon>eudicotyledons</taxon>
        <taxon>Gunneridae</taxon>
        <taxon>Pentapetalae</taxon>
        <taxon>rosids</taxon>
        <taxon>malvids</taxon>
        <taxon>Brassicales</taxon>
        <taxon>Brassicaceae</taxon>
        <taxon>Brassiceae</taxon>
        <taxon>Brassica</taxon>
    </lineage>
</organism>
<feature type="domain" description="Zinc knuckle CX2CX4HX4C" evidence="3">
    <location>
        <begin position="171"/>
        <end position="218"/>
    </location>
</feature>
<evidence type="ECO:0000259" key="3">
    <source>
        <dbReference type="Pfam" id="PF14392"/>
    </source>
</evidence>
<name>A0A398AEU1_BRACM</name>
<protein>
    <recommendedName>
        <fullName evidence="6">DUF4283 domain-containing protein</fullName>
    </recommendedName>
</protein>
<proteinExistence type="predicted"/>
<evidence type="ECO:0000256" key="1">
    <source>
        <dbReference type="SAM" id="MobiDB-lite"/>
    </source>
</evidence>
<feature type="domain" description="DUF4283" evidence="2">
    <location>
        <begin position="32"/>
        <end position="111"/>
    </location>
</feature>
<feature type="compositionally biased region" description="Basic and acidic residues" evidence="1">
    <location>
        <begin position="364"/>
        <end position="374"/>
    </location>
</feature>
<dbReference type="Pfam" id="PF14392">
    <property type="entry name" value="zf-CCHC_4"/>
    <property type="match status" value="1"/>
</dbReference>
<reference evidence="4 5" key="1">
    <citation type="submission" date="2018-06" db="EMBL/GenBank/DDBJ databases">
        <title>WGS assembly of Brassica rapa FPsc.</title>
        <authorList>
            <person name="Bowman J."/>
            <person name="Kohchi T."/>
            <person name="Yamato K."/>
            <person name="Jenkins J."/>
            <person name="Shu S."/>
            <person name="Ishizaki K."/>
            <person name="Yamaoka S."/>
            <person name="Nishihama R."/>
            <person name="Nakamura Y."/>
            <person name="Berger F."/>
            <person name="Adam C."/>
            <person name="Aki S."/>
            <person name="Althoff F."/>
            <person name="Araki T."/>
            <person name="Arteaga-Vazquez M."/>
            <person name="Balasubrmanian S."/>
            <person name="Bauer D."/>
            <person name="Boehm C."/>
            <person name="Briginshaw L."/>
            <person name="Caballero-Perez J."/>
            <person name="Catarino B."/>
            <person name="Chen F."/>
            <person name="Chiyoda S."/>
            <person name="Chovatia M."/>
            <person name="Davies K."/>
            <person name="Delmans M."/>
            <person name="Demura T."/>
            <person name="Dierschke T."/>
            <person name="Dolan L."/>
            <person name="Dorantes-Acosta A."/>
            <person name="Eklund D."/>
            <person name="Florent S."/>
            <person name="Flores-Sandoval E."/>
            <person name="Fujiyama A."/>
            <person name="Fukuzawa H."/>
            <person name="Galik B."/>
            <person name="Grimanelli D."/>
            <person name="Grimwood J."/>
            <person name="Grossniklaus U."/>
            <person name="Hamada T."/>
            <person name="Haseloff J."/>
            <person name="Hetherington A."/>
            <person name="Higo A."/>
            <person name="Hirakawa Y."/>
            <person name="Hundley H."/>
            <person name="Ikeda Y."/>
            <person name="Inoue K."/>
            <person name="Inoue S."/>
            <person name="Ishida S."/>
            <person name="Jia Q."/>
            <person name="Kakita M."/>
            <person name="Kanazawa T."/>
            <person name="Kawai Y."/>
            <person name="Kawashima T."/>
            <person name="Kennedy M."/>
            <person name="Kinose K."/>
            <person name="Kinoshita T."/>
            <person name="Kohara Y."/>
            <person name="Koide E."/>
            <person name="Komatsu K."/>
            <person name="Kopischke S."/>
            <person name="Kubo M."/>
            <person name="Kyozuka J."/>
            <person name="Lagercrantz U."/>
            <person name="Lin S."/>
            <person name="Lindquist E."/>
            <person name="Lipzen A."/>
            <person name="Lu C."/>
            <person name="Luna E."/>
            <person name="Martienssen R."/>
            <person name="Minamino N."/>
            <person name="Mizutani M."/>
            <person name="Mizutani M."/>
            <person name="Mochizuki N."/>
            <person name="Monte I."/>
            <person name="Mosher R."/>
            <person name="Nagasaki H."/>
            <person name="Nakagami H."/>
            <person name="Naramoto S."/>
            <person name="Nishitani K."/>
            <person name="Ohtani M."/>
            <person name="Okamoto T."/>
            <person name="Okumura M."/>
            <person name="Phillips J."/>
            <person name="Pollak B."/>
            <person name="Reinders A."/>
            <person name="Roevekamp M."/>
            <person name="Sano R."/>
            <person name="Sawa S."/>
            <person name="Schmid M."/>
            <person name="Shirakawa M."/>
            <person name="Solano R."/>
            <person name="Spunde A."/>
            <person name="Suetsugu N."/>
            <person name="Sugano S."/>
            <person name="Sugiyama A."/>
            <person name="Sun R."/>
            <person name="Suzuki Y."/>
            <person name="Takenaka M."/>
            <person name="Takezawa D."/>
            <person name="Tomogane H."/>
            <person name="Tsuzuki M."/>
            <person name="Ueda T."/>
            <person name="Umeda M."/>
            <person name="Ward J."/>
            <person name="Watanabe Y."/>
            <person name="Yazaki K."/>
            <person name="Yokoyama R."/>
            <person name="Yoshitake Y."/>
            <person name="Yotsui I."/>
            <person name="Zachgo S."/>
            <person name="Schmutz J."/>
        </authorList>
    </citation>
    <scope>NUCLEOTIDE SEQUENCE [LARGE SCALE GENOMIC DNA]</scope>
    <source>
        <strain evidence="5">cv. B-3</strain>
    </source>
</reference>
<dbReference type="Pfam" id="PF14111">
    <property type="entry name" value="DUF4283"/>
    <property type="match status" value="1"/>
</dbReference>
<dbReference type="InterPro" id="IPR025558">
    <property type="entry name" value="DUF4283"/>
</dbReference>
<evidence type="ECO:0008006" key="6">
    <source>
        <dbReference type="Google" id="ProtNLM"/>
    </source>
</evidence>
<evidence type="ECO:0000259" key="2">
    <source>
        <dbReference type="Pfam" id="PF14111"/>
    </source>
</evidence>
<evidence type="ECO:0000313" key="4">
    <source>
        <dbReference type="EMBL" id="RID75408.1"/>
    </source>
</evidence>